<evidence type="ECO:0000256" key="1">
    <source>
        <dbReference type="ARBA" id="ARBA00023002"/>
    </source>
</evidence>
<dbReference type="AlphaFoldDB" id="A0A834HSY0"/>
<dbReference type="InterPro" id="IPR002347">
    <property type="entry name" value="SDR_fam"/>
</dbReference>
<dbReference type="PANTHER" id="PTHR43157">
    <property type="entry name" value="PHOSPHATIDYLINOSITOL-GLYCAN BIOSYNTHESIS CLASS F PROTEIN-RELATED"/>
    <property type="match status" value="1"/>
</dbReference>
<dbReference type="PRINTS" id="PR00081">
    <property type="entry name" value="GDHRDH"/>
</dbReference>
<dbReference type="SUPFAM" id="SSF51735">
    <property type="entry name" value="NAD(P)-binding Rossmann-fold domains"/>
    <property type="match status" value="1"/>
</dbReference>
<reference evidence="2" key="1">
    <citation type="submission" date="2020-08" db="EMBL/GenBank/DDBJ databases">
        <title>Genome sequencing and assembly of the red palm weevil Rhynchophorus ferrugineus.</title>
        <authorList>
            <person name="Dias G.B."/>
            <person name="Bergman C.M."/>
            <person name="Manee M."/>
        </authorList>
    </citation>
    <scope>NUCLEOTIDE SEQUENCE</scope>
    <source>
        <strain evidence="2">AA-2017</strain>
        <tissue evidence="2">Whole larva</tissue>
    </source>
</reference>
<gene>
    <name evidence="2" type="ORF">GWI33_000703</name>
</gene>
<comment type="caution">
    <text evidence="2">The sequence shown here is derived from an EMBL/GenBank/DDBJ whole genome shotgun (WGS) entry which is preliminary data.</text>
</comment>
<keyword evidence="3" id="KW-1185">Reference proteome</keyword>
<dbReference type="OrthoDB" id="191139at2759"/>
<dbReference type="PANTHER" id="PTHR43157:SF31">
    <property type="entry name" value="PHOSPHATIDYLINOSITOL-GLYCAN BIOSYNTHESIS CLASS F PROTEIN"/>
    <property type="match status" value="1"/>
</dbReference>
<sequence>MAARFFKVIMIDNQDLQRAKTQIIQATSNTMIETGHIDFGSFESIRRCASEIRNKEKYLHILINNVGIFQSKSHKTEDHLDPVMQINHFGPFLLTSLLIDILKESSPGRIIFITSSGAFLHNLDEKELPVIKPKQCENILSLLTKYYSSKLCNMIISKECSNRFQKYNISSNCVHPGMTNTQFLLKNGDYKSCITPVLTGILKLATQNKKQSADVITFMATSRILENTSGKYFVNYQEFIQPKIVNNNEYRHKVWKQAENTVYDKTI</sequence>
<dbReference type="Gene3D" id="3.40.50.720">
    <property type="entry name" value="NAD(P)-binding Rossmann-like Domain"/>
    <property type="match status" value="1"/>
</dbReference>
<dbReference type="InterPro" id="IPR036291">
    <property type="entry name" value="NAD(P)-bd_dom_sf"/>
</dbReference>
<evidence type="ECO:0000313" key="3">
    <source>
        <dbReference type="Proteomes" id="UP000625711"/>
    </source>
</evidence>
<evidence type="ECO:0000313" key="2">
    <source>
        <dbReference type="EMBL" id="KAF7264055.1"/>
    </source>
</evidence>
<proteinExistence type="predicted"/>
<name>A0A834HSY0_RHYFE</name>
<keyword evidence="1" id="KW-0560">Oxidoreductase</keyword>
<dbReference type="GO" id="GO:0016491">
    <property type="term" value="F:oxidoreductase activity"/>
    <property type="evidence" value="ECO:0007669"/>
    <property type="project" value="UniProtKB-KW"/>
</dbReference>
<dbReference type="EMBL" id="JAACXV010018554">
    <property type="protein sequence ID" value="KAF7264055.1"/>
    <property type="molecule type" value="Genomic_DNA"/>
</dbReference>
<protein>
    <submittedName>
        <fullName evidence="2">Uncharacterized protein</fullName>
    </submittedName>
</protein>
<organism evidence="2 3">
    <name type="scientific">Rhynchophorus ferrugineus</name>
    <name type="common">Red palm weevil</name>
    <name type="synonym">Curculio ferrugineus</name>
    <dbReference type="NCBI Taxonomy" id="354439"/>
    <lineage>
        <taxon>Eukaryota</taxon>
        <taxon>Metazoa</taxon>
        <taxon>Ecdysozoa</taxon>
        <taxon>Arthropoda</taxon>
        <taxon>Hexapoda</taxon>
        <taxon>Insecta</taxon>
        <taxon>Pterygota</taxon>
        <taxon>Neoptera</taxon>
        <taxon>Endopterygota</taxon>
        <taxon>Coleoptera</taxon>
        <taxon>Polyphaga</taxon>
        <taxon>Cucujiformia</taxon>
        <taxon>Curculionidae</taxon>
        <taxon>Dryophthorinae</taxon>
        <taxon>Rhynchophorus</taxon>
    </lineage>
</organism>
<dbReference type="Pfam" id="PF00106">
    <property type="entry name" value="adh_short"/>
    <property type="match status" value="1"/>
</dbReference>
<accession>A0A834HSY0</accession>
<dbReference type="Proteomes" id="UP000625711">
    <property type="component" value="Unassembled WGS sequence"/>
</dbReference>